<dbReference type="Pfam" id="PF13778">
    <property type="entry name" value="DUF4174"/>
    <property type="match status" value="1"/>
</dbReference>
<name>A0A7Y8C6C9_9PSED</name>
<accession>A0A7Y8C6C9</accession>
<sequence>MFIRSLTLAVLSIVAASPVWAADDASPLAQDLGKNRALIVIAPSTVDPTLVSLTKAIADPANKKEIDDRQLVLYEVAQTVGKRAGKWMEQPATMALIRGLKLGVTPEGVSTVILVGKDGEQTTLQHNGPIALKEVFSAIDALPASEKAAVAPGPPAAAEAKPVKGAKGAKAEKAGKPAAPAKDLED</sequence>
<proteinExistence type="predicted"/>
<evidence type="ECO:0000256" key="2">
    <source>
        <dbReference type="SAM" id="MobiDB-lite"/>
    </source>
</evidence>
<gene>
    <name evidence="5" type="ORF">HX882_33565</name>
</gene>
<feature type="chain" id="PRO_5031051436" evidence="3">
    <location>
        <begin position="22"/>
        <end position="186"/>
    </location>
</feature>
<feature type="domain" description="DUF4174" evidence="4">
    <location>
        <begin position="27"/>
        <end position="146"/>
    </location>
</feature>
<comment type="caution">
    <text evidence="5">The sequence shown here is derived from an EMBL/GenBank/DDBJ whole genome shotgun (WGS) entry which is preliminary data.</text>
</comment>
<dbReference type="Proteomes" id="UP000539985">
    <property type="component" value="Unassembled WGS sequence"/>
</dbReference>
<dbReference type="EMBL" id="JACAQB010000041">
    <property type="protein sequence ID" value="NWC00805.1"/>
    <property type="molecule type" value="Genomic_DNA"/>
</dbReference>
<feature type="signal peptide" evidence="3">
    <location>
        <begin position="1"/>
        <end position="21"/>
    </location>
</feature>
<evidence type="ECO:0000259" key="4">
    <source>
        <dbReference type="Pfam" id="PF13778"/>
    </source>
</evidence>
<organism evidence="5 6">
    <name type="scientific">Pseudomonas gingeri</name>
    <dbReference type="NCBI Taxonomy" id="117681"/>
    <lineage>
        <taxon>Bacteria</taxon>
        <taxon>Pseudomonadati</taxon>
        <taxon>Pseudomonadota</taxon>
        <taxon>Gammaproteobacteria</taxon>
        <taxon>Pseudomonadales</taxon>
        <taxon>Pseudomonadaceae</taxon>
        <taxon>Pseudomonas</taxon>
    </lineage>
</organism>
<feature type="region of interest" description="Disordered" evidence="2">
    <location>
        <begin position="147"/>
        <end position="186"/>
    </location>
</feature>
<evidence type="ECO:0000313" key="5">
    <source>
        <dbReference type="EMBL" id="NWC00805.1"/>
    </source>
</evidence>
<dbReference type="RefSeq" id="WP_177105949.1">
    <property type="nucleotide sequence ID" value="NZ_JACAQB010000041.1"/>
</dbReference>
<feature type="compositionally biased region" description="Low complexity" evidence="2">
    <location>
        <begin position="147"/>
        <end position="168"/>
    </location>
</feature>
<evidence type="ECO:0000256" key="1">
    <source>
        <dbReference type="ARBA" id="ARBA00022729"/>
    </source>
</evidence>
<protein>
    <submittedName>
        <fullName evidence="5">DUF4174 domain-containing protein</fullName>
    </submittedName>
</protein>
<keyword evidence="1 3" id="KW-0732">Signal</keyword>
<feature type="compositionally biased region" description="Low complexity" evidence="2">
    <location>
        <begin position="176"/>
        <end position="186"/>
    </location>
</feature>
<dbReference type="AlphaFoldDB" id="A0A7Y8C6C9"/>
<evidence type="ECO:0000313" key="6">
    <source>
        <dbReference type="Proteomes" id="UP000539985"/>
    </source>
</evidence>
<reference evidence="5 6" key="1">
    <citation type="submission" date="2020-04" db="EMBL/GenBank/DDBJ databases">
        <title>Molecular characterization of pseudomonads from Agaricus bisporus reveal novel blotch 2 pathogens in Western Europe.</title>
        <authorList>
            <person name="Taparia T."/>
            <person name="Krijger M."/>
            <person name="Haynes E."/>
            <person name="Elpinstone J.G."/>
            <person name="Noble R."/>
            <person name="Van Der Wolf J."/>
        </authorList>
    </citation>
    <scope>NUCLEOTIDE SEQUENCE [LARGE SCALE GENOMIC DNA]</scope>
    <source>
        <strain evidence="5 6">H7001</strain>
    </source>
</reference>
<dbReference type="InterPro" id="IPR025232">
    <property type="entry name" value="DUF4174"/>
</dbReference>
<evidence type="ECO:0000256" key="3">
    <source>
        <dbReference type="SAM" id="SignalP"/>
    </source>
</evidence>